<protein>
    <submittedName>
        <fullName evidence="1">Uncharacterized protein</fullName>
    </submittedName>
</protein>
<proteinExistence type="predicted"/>
<dbReference type="EMBL" id="ASPP01024568">
    <property type="protein sequence ID" value="ETO08905.1"/>
    <property type="molecule type" value="Genomic_DNA"/>
</dbReference>
<feature type="non-terminal residue" evidence="1">
    <location>
        <position position="1"/>
    </location>
</feature>
<reference evidence="1 2" key="1">
    <citation type="journal article" date="2013" name="Curr. Biol.">
        <title>The Genome of the Foraminiferan Reticulomyxa filosa.</title>
        <authorList>
            <person name="Glockner G."/>
            <person name="Hulsmann N."/>
            <person name="Schleicher M."/>
            <person name="Noegel A.A."/>
            <person name="Eichinger L."/>
            <person name="Gallinger C."/>
            <person name="Pawlowski J."/>
            <person name="Sierra R."/>
            <person name="Euteneuer U."/>
            <person name="Pillet L."/>
            <person name="Moustafa A."/>
            <person name="Platzer M."/>
            <person name="Groth M."/>
            <person name="Szafranski K."/>
            <person name="Schliwa M."/>
        </authorList>
    </citation>
    <scope>NUCLEOTIDE SEQUENCE [LARGE SCALE GENOMIC DNA]</scope>
</reference>
<gene>
    <name evidence="1" type="ORF">RFI_28482</name>
</gene>
<organism evidence="1 2">
    <name type="scientific">Reticulomyxa filosa</name>
    <dbReference type="NCBI Taxonomy" id="46433"/>
    <lineage>
        <taxon>Eukaryota</taxon>
        <taxon>Sar</taxon>
        <taxon>Rhizaria</taxon>
        <taxon>Retaria</taxon>
        <taxon>Foraminifera</taxon>
        <taxon>Monothalamids</taxon>
        <taxon>Reticulomyxidae</taxon>
        <taxon>Reticulomyxa</taxon>
    </lineage>
</organism>
<dbReference type="OrthoDB" id="432528at2759"/>
<evidence type="ECO:0000313" key="1">
    <source>
        <dbReference type="EMBL" id="ETO08905.1"/>
    </source>
</evidence>
<keyword evidence="2" id="KW-1185">Reference proteome</keyword>
<evidence type="ECO:0000313" key="2">
    <source>
        <dbReference type="Proteomes" id="UP000023152"/>
    </source>
</evidence>
<name>X6M7B8_RETFI</name>
<accession>X6M7B8</accession>
<sequence length="91" mass="10903">KMILDECMDNNLLFITYYQQNIEVIDLKTMKPLTEIKNDIMPTEKYKFGIGYHCFVPLAMNNEKVINHFILFFLNTGLLIKYDEQNKSFHY</sequence>
<dbReference type="Proteomes" id="UP000023152">
    <property type="component" value="Unassembled WGS sequence"/>
</dbReference>
<comment type="caution">
    <text evidence="1">The sequence shown here is derived from an EMBL/GenBank/DDBJ whole genome shotgun (WGS) entry which is preliminary data.</text>
</comment>
<dbReference type="AlphaFoldDB" id="X6M7B8"/>